<feature type="transmembrane region" description="Helical" evidence="1">
    <location>
        <begin position="18"/>
        <end position="38"/>
    </location>
</feature>
<evidence type="ECO:0000313" key="3">
    <source>
        <dbReference type="Proteomes" id="UP001085076"/>
    </source>
</evidence>
<dbReference type="OrthoDB" id="994207at2759"/>
<dbReference type="EMBL" id="JAGGNH010000006">
    <property type="protein sequence ID" value="KAJ0970362.1"/>
    <property type="molecule type" value="Genomic_DNA"/>
</dbReference>
<gene>
    <name evidence="2" type="ORF">J5N97_023239</name>
</gene>
<evidence type="ECO:0000256" key="1">
    <source>
        <dbReference type="SAM" id="Phobius"/>
    </source>
</evidence>
<dbReference type="PANTHER" id="PTHR33344:SF7">
    <property type="entry name" value="TRANSMEMBRANE PROTEIN"/>
    <property type="match status" value="1"/>
</dbReference>
<keyword evidence="1" id="KW-0472">Membrane</keyword>
<reference evidence="2" key="2">
    <citation type="journal article" date="2022" name="Hortic Res">
        <title>The genome of Dioscorea zingiberensis sheds light on the biosynthesis, origin and evolution of the medicinally important diosgenin saponins.</title>
        <authorList>
            <person name="Li Y."/>
            <person name="Tan C."/>
            <person name="Li Z."/>
            <person name="Guo J."/>
            <person name="Li S."/>
            <person name="Chen X."/>
            <person name="Wang C."/>
            <person name="Dai X."/>
            <person name="Yang H."/>
            <person name="Song W."/>
            <person name="Hou L."/>
            <person name="Xu J."/>
            <person name="Tong Z."/>
            <person name="Xu A."/>
            <person name="Yuan X."/>
            <person name="Wang W."/>
            <person name="Yang Q."/>
            <person name="Chen L."/>
            <person name="Sun Z."/>
            <person name="Wang K."/>
            <person name="Pan B."/>
            <person name="Chen J."/>
            <person name="Bao Y."/>
            <person name="Liu F."/>
            <person name="Qi X."/>
            <person name="Gang D.R."/>
            <person name="Wen J."/>
            <person name="Li J."/>
        </authorList>
    </citation>
    <scope>NUCLEOTIDE SEQUENCE</scope>
    <source>
        <strain evidence="2">Dzin_1.0</strain>
    </source>
</reference>
<protein>
    <submittedName>
        <fullName evidence="2">Uncharacterized protein</fullName>
    </submittedName>
</protein>
<evidence type="ECO:0000313" key="2">
    <source>
        <dbReference type="EMBL" id="KAJ0970362.1"/>
    </source>
</evidence>
<dbReference type="AlphaFoldDB" id="A0A9D5CD03"/>
<name>A0A9D5CD03_9LILI</name>
<keyword evidence="1" id="KW-0812">Transmembrane</keyword>
<keyword evidence="3" id="KW-1185">Reference proteome</keyword>
<comment type="caution">
    <text evidence="2">The sequence shown here is derived from an EMBL/GenBank/DDBJ whole genome shotgun (WGS) entry which is preliminary data.</text>
</comment>
<accession>A0A9D5CD03</accession>
<keyword evidence="1" id="KW-1133">Transmembrane helix</keyword>
<dbReference type="PANTHER" id="PTHR33344">
    <property type="entry name" value="OS02G0761600 PROTEIN"/>
    <property type="match status" value="1"/>
</dbReference>
<proteinExistence type="predicted"/>
<sequence length="152" mass="17528">MESAQGWWRCRHLSFKNATIAVCLLNLAAAAILLHSFFSSYPRFRSSPSHTVHSAQLRYIMESLEMRRAMEPTELIKRVREIEQEVFVVGPESEKQMVPKQTTAVDLSNRLKDLRATNDANSLKALEEWRKRKMDRARQREIEKNGAIAIAS</sequence>
<reference evidence="2" key="1">
    <citation type="submission" date="2021-03" db="EMBL/GenBank/DDBJ databases">
        <authorList>
            <person name="Li Z."/>
            <person name="Yang C."/>
        </authorList>
    </citation>
    <scope>NUCLEOTIDE SEQUENCE</scope>
    <source>
        <strain evidence="2">Dzin_1.0</strain>
        <tissue evidence="2">Leaf</tissue>
    </source>
</reference>
<dbReference type="Proteomes" id="UP001085076">
    <property type="component" value="Miscellaneous, Linkage group lg06"/>
</dbReference>
<organism evidence="2 3">
    <name type="scientific">Dioscorea zingiberensis</name>
    <dbReference type="NCBI Taxonomy" id="325984"/>
    <lineage>
        <taxon>Eukaryota</taxon>
        <taxon>Viridiplantae</taxon>
        <taxon>Streptophyta</taxon>
        <taxon>Embryophyta</taxon>
        <taxon>Tracheophyta</taxon>
        <taxon>Spermatophyta</taxon>
        <taxon>Magnoliopsida</taxon>
        <taxon>Liliopsida</taxon>
        <taxon>Dioscoreales</taxon>
        <taxon>Dioscoreaceae</taxon>
        <taxon>Dioscorea</taxon>
    </lineage>
</organism>